<evidence type="ECO:0000313" key="3">
    <source>
        <dbReference type="Proteomes" id="UP000051955"/>
    </source>
</evidence>
<dbReference type="Proteomes" id="UP000051955">
    <property type="component" value="Unassembled WGS sequence"/>
</dbReference>
<dbReference type="AlphaFoldDB" id="A0A0R1LH21"/>
<evidence type="ECO:0000256" key="1">
    <source>
        <dbReference type="SAM" id="Phobius"/>
    </source>
</evidence>
<keyword evidence="1" id="KW-0472">Membrane</keyword>
<feature type="transmembrane region" description="Helical" evidence="1">
    <location>
        <begin position="123"/>
        <end position="140"/>
    </location>
</feature>
<dbReference type="PATRIC" id="fig|1423715.3.peg.1677"/>
<comment type="caution">
    <text evidence="2">The sequence shown here is derived from an EMBL/GenBank/DDBJ whole genome shotgun (WGS) entry which is preliminary data.</text>
</comment>
<protein>
    <submittedName>
        <fullName evidence="2">Cps1I protein</fullName>
    </submittedName>
</protein>
<gene>
    <name evidence="2" type="ORF">FD25_GL001638</name>
</gene>
<name>A0A0R1LH21_9LACO</name>
<dbReference type="STRING" id="1423715.FD25_GL001638"/>
<dbReference type="OrthoDB" id="2279616at2"/>
<sequence>MGTWLRNKLRTLQDSEAKFKALFVLYATYEITYIVFGVSRINTFFNTSNLTFGVNLVVLIGLMILILTNRYTLEEFILISLGIAIGLYAFYALKLNVLFMCVMFMAAAKNIDINLFIRKDFKLRTFLVGSIIIANRFGLIPSVTGLREGTITIVRDSLGFGQYNITGALIMMCILEYLYLNFGKTPNYGYGLIAVVIVLMLVLTNSRGSMLAAILYSGASWLYQYKTEVFKRVVSQLQGYAKYVFGALTVISISVVAIFNYSTPFWQFVNRLTSDRVNILNQYLIKFGIPFLPQQVSDYRSAGIIVMDNIYVTLAIQYGIIVLVLFIIYYYLLCQQAVLKNNFALVIMAVTLMIFGMIESTFFIVGVNITVMMIFSNLNPIKQERLKE</sequence>
<dbReference type="EMBL" id="AZDV01000017">
    <property type="protein sequence ID" value="KRK95132.1"/>
    <property type="molecule type" value="Genomic_DNA"/>
</dbReference>
<dbReference type="RefSeq" id="WP_057802889.1">
    <property type="nucleotide sequence ID" value="NZ_AZDV01000017.1"/>
</dbReference>
<keyword evidence="3" id="KW-1185">Reference proteome</keyword>
<organism evidence="2 3">
    <name type="scientific">Levilactobacillus acidifarinae DSM 19394 = JCM 15949</name>
    <dbReference type="NCBI Taxonomy" id="1423715"/>
    <lineage>
        <taxon>Bacteria</taxon>
        <taxon>Bacillati</taxon>
        <taxon>Bacillota</taxon>
        <taxon>Bacilli</taxon>
        <taxon>Lactobacillales</taxon>
        <taxon>Lactobacillaceae</taxon>
        <taxon>Levilactobacillus</taxon>
    </lineage>
</organism>
<feature type="transmembrane region" description="Helical" evidence="1">
    <location>
        <begin position="160"/>
        <end position="180"/>
    </location>
</feature>
<reference evidence="2 3" key="1">
    <citation type="journal article" date="2015" name="Genome Announc.">
        <title>Expanding the biotechnology potential of lactobacilli through comparative genomics of 213 strains and associated genera.</title>
        <authorList>
            <person name="Sun Z."/>
            <person name="Harris H.M."/>
            <person name="McCann A."/>
            <person name="Guo C."/>
            <person name="Argimon S."/>
            <person name="Zhang W."/>
            <person name="Yang X."/>
            <person name="Jeffery I.B."/>
            <person name="Cooney J.C."/>
            <person name="Kagawa T.F."/>
            <person name="Liu W."/>
            <person name="Song Y."/>
            <person name="Salvetti E."/>
            <person name="Wrobel A."/>
            <person name="Rasinkangas P."/>
            <person name="Parkhill J."/>
            <person name="Rea M.C."/>
            <person name="O'Sullivan O."/>
            <person name="Ritari J."/>
            <person name="Douillard F.P."/>
            <person name="Paul Ross R."/>
            <person name="Yang R."/>
            <person name="Briner A.E."/>
            <person name="Felis G.E."/>
            <person name="de Vos W.M."/>
            <person name="Barrangou R."/>
            <person name="Klaenhammer T.R."/>
            <person name="Caufield P.W."/>
            <person name="Cui Y."/>
            <person name="Zhang H."/>
            <person name="O'Toole P.W."/>
        </authorList>
    </citation>
    <scope>NUCLEOTIDE SEQUENCE [LARGE SCALE GENOMIC DNA]</scope>
    <source>
        <strain evidence="2 3">DSM 19394</strain>
    </source>
</reference>
<feature type="transmembrane region" description="Helical" evidence="1">
    <location>
        <begin position="344"/>
        <end position="375"/>
    </location>
</feature>
<feature type="transmembrane region" description="Helical" evidence="1">
    <location>
        <begin position="192"/>
        <end position="223"/>
    </location>
</feature>
<feature type="transmembrane region" description="Helical" evidence="1">
    <location>
        <begin position="75"/>
        <end position="91"/>
    </location>
</feature>
<feature type="transmembrane region" description="Helical" evidence="1">
    <location>
        <begin position="310"/>
        <end position="332"/>
    </location>
</feature>
<keyword evidence="1" id="KW-1133">Transmembrane helix</keyword>
<evidence type="ECO:0000313" key="2">
    <source>
        <dbReference type="EMBL" id="KRK95132.1"/>
    </source>
</evidence>
<keyword evidence="1" id="KW-0812">Transmembrane</keyword>
<accession>A0A0R1LH21</accession>
<proteinExistence type="predicted"/>
<feature type="transmembrane region" description="Helical" evidence="1">
    <location>
        <begin position="21"/>
        <end position="38"/>
    </location>
</feature>
<feature type="transmembrane region" description="Helical" evidence="1">
    <location>
        <begin position="243"/>
        <end position="261"/>
    </location>
</feature>
<feature type="transmembrane region" description="Helical" evidence="1">
    <location>
        <begin position="50"/>
        <end position="68"/>
    </location>
</feature>